<dbReference type="Gene3D" id="3.40.50.720">
    <property type="entry name" value="NAD(P)-binding Rossmann-like Domain"/>
    <property type="match status" value="1"/>
</dbReference>
<dbReference type="InterPro" id="IPR036291">
    <property type="entry name" value="NAD(P)-bd_dom_sf"/>
</dbReference>
<dbReference type="PRINTS" id="PR00081">
    <property type="entry name" value="GDHRDH"/>
</dbReference>
<keyword evidence="5" id="KW-1185">Reference proteome</keyword>
<organism evidence="4 5">
    <name type="scientific">Aquimarina addita</name>
    <dbReference type="NCBI Taxonomy" id="870485"/>
    <lineage>
        <taxon>Bacteria</taxon>
        <taxon>Pseudomonadati</taxon>
        <taxon>Bacteroidota</taxon>
        <taxon>Flavobacteriia</taxon>
        <taxon>Flavobacteriales</taxon>
        <taxon>Flavobacteriaceae</taxon>
        <taxon>Aquimarina</taxon>
    </lineage>
</organism>
<dbReference type="PANTHER" id="PTHR44196:SF1">
    <property type="entry name" value="DEHYDROGENASE_REDUCTASE SDR FAMILY MEMBER 7B"/>
    <property type="match status" value="1"/>
</dbReference>
<dbReference type="PANTHER" id="PTHR44196">
    <property type="entry name" value="DEHYDROGENASE/REDUCTASE SDR FAMILY MEMBER 7B"/>
    <property type="match status" value="1"/>
</dbReference>
<comment type="caution">
    <text evidence="4">The sequence shown here is derived from an EMBL/GenBank/DDBJ whole genome shotgun (WGS) entry which is preliminary data.</text>
</comment>
<evidence type="ECO:0000256" key="3">
    <source>
        <dbReference type="RuleBase" id="RU000363"/>
    </source>
</evidence>
<protein>
    <submittedName>
        <fullName evidence="4">SDR family NAD(P)-dependent oxidoreductase</fullName>
    </submittedName>
</protein>
<dbReference type="NCBIfam" id="NF004825">
    <property type="entry name" value="PRK06181.1"/>
    <property type="match status" value="1"/>
</dbReference>
<comment type="similarity">
    <text evidence="1 3">Belongs to the short-chain dehydrogenases/reductases (SDR) family.</text>
</comment>
<reference evidence="5" key="1">
    <citation type="journal article" date="2019" name="Int. J. Syst. Evol. Microbiol.">
        <title>The Global Catalogue of Microorganisms (GCM) 10K type strain sequencing project: providing services to taxonomists for standard genome sequencing and annotation.</title>
        <authorList>
            <consortium name="The Broad Institute Genomics Platform"/>
            <consortium name="The Broad Institute Genome Sequencing Center for Infectious Disease"/>
            <person name="Wu L."/>
            <person name="Ma J."/>
        </authorList>
    </citation>
    <scope>NUCLEOTIDE SEQUENCE [LARGE SCALE GENOMIC DNA]</scope>
    <source>
        <strain evidence="5">JCM 17106</strain>
    </source>
</reference>
<dbReference type="PRINTS" id="PR00080">
    <property type="entry name" value="SDRFAMILY"/>
</dbReference>
<sequence>MRFKGKVIWITGASSGLGESMARAFNAEGANVILSARNVKELERVKNSFTNSDAQSIIIPFDVQKYNEAETIAQIAIKAFGRIDILVNNAGISQRSLAKDTSFKDELTVIEVDLIGTIALTKAVLTEIIKQKGQIVVISSVMGKINTKYRTAYAAAKHGVIGYFESLRLEMMEEGVNVLTILPGFIATNIVKNAIGTTYKITHNSQNNLGLQPDVFAKKALASIHKRKAYVYIGGYKEKMAMLLKRLSPSLFDKIIVNQKVT</sequence>
<evidence type="ECO:0000256" key="1">
    <source>
        <dbReference type="ARBA" id="ARBA00006484"/>
    </source>
</evidence>
<proteinExistence type="inferred from homology"/>
<dbReference type="PROSITE" id="PS00061">
    <property type="entry name" value="ADH_SHORT"/>
    <property type="match status" value="1"/>
</dbReference>
<dbReference type="Proteomes" id="UP001500459">
    <property type="component" value="Unassembled WGS sequence"/>
</dbReference>
<accession>A0ABP6UJW7</accession>
<evidence type="ECO:0000313" key="4">
    <source>
        <dbReference type="EMBL" id="GAA3509936.1"/>
    </source>
</evidence>
<dbReference type="InterPro" id="IPR020904">
    <property type="entry name" value="Sc_DH/Rdtase_CS"/>
</dbReference>
<name>A0ABP6UJW7_9FLAO</name>
<keyword evidence="2" id="KW-0560">Oxidoreductase</keyword>
<dbReference type="SUPFAM" id="SSF51735">
    <property type="entry name" value="NAD(P)-binding Rossmann-fold domains"/>
    <property type="match status" value="1"/>
</dbReference>
<dbReference type="InterPro" id="IPR002347">
    <property type="entry name" value="SDR_fam"/>
</dbReference>
<evidence type="ECO:0000313" key="5">
    <source>
        <dbReference type="Proteomes" id="UP001500459"/>
    </source>
</evidence>
<evidence type="ECO:0000256" key="2">
    <source>
        <dbReference type="ARBA" id="ARBA00023002"/>
    </source>
</evidence>
<gene>
    <name evidence="4" type="ORF">GCM10022393_23610</name>
</gene>
<dbReference type="EMBL" id="BAABCW010000009">
    <property type="protein sequence ID" value="GAA3509936.1"/>
    <property type="molecule type" value="Genomic_DNA"/>
</dbReference>
<dbReference type="RefSeq" id="WP_344927628.1">
    <property type="nucleotide sequence ID" value="NZ_BAABCW010000009.1"/>
</dbReference>
<dbReference type="Pfam" id="PF00106">
    <property type="entry name" value="adh_short"/>
    <property type="match status" value="1"/>
</dbReference>